<reference evidence="1 2" key="1">
    <citation type="journal article" date="2022" name="DNA Res.">
        <title>Chromosomal-level genome assembly of the orchid tree Bauhinia variegata (Leguminosae; Cercidoideae) supports the allotetraploid origin hypothesis of Bauhinia.</title>
        <authorList>
            <person name="Zhong Y."/>
            <person name="Chen Y."/>
            <person name="Zheng D."/>
            <person name="Pang J."/>
            <person name="Liu Y."/>
            <person name="Luo S."/>
            <person name="Meng S."/>
            <person name="Qian L."/>
            <person name="Wei D."/>
            <person name="Dai S."/>
            <person name="Zhou R."/>
        </authorList>
    </citation>
    <scope>NUCLEOTIDE SEQUENCE [LARGE SCALE GENOMIC DNA]</scope>
    <source>
        <strain evidence="1">BV-YZ2020</strain>
    </source>
</reference>
<dbReference type="Proteomes" id="UP000828941">
    <property type="component" value="Chromosome 4"/>
</dbReference>
<gene>
    <name evidence="1" type="ORF">L6164_008755</name>
</gene>
<accession>A0ACB9PJ37</accession>
<evidence type="ECO:0000313" key="2">
    <source>
        <dbReference type="Proteomes" id="UP000828941"/>
    </source>
</evidence>
<protein>
    <submittedName>
        <fullName evidence="1">Uncharacterized protein</fullName>
    </submittedName>
</protein>
<organism evidence="1 2">
    <name type="scientific">Bauhinia variegata</name>
    <name type="common">Purple orchid tree</name>
    <name type="synonym">Phanera variegata</name>
    <dbReference type="NCBI Taxonomy" id="167791"/>
    <lineage>
        <taxon>Eukaryota</taxon>
        <taxon>Viridiplantae</taxon>
        <taxon>Streptophyta</taxon>
        <taxon>Embryophyta</taxon>
        <taxon>Tracheophyta</taxon>
        <taxon>Spermatophyta</taxon>
        <taxon>Magnoliopsida</taxon>
        <taxon>eudicotyledons</taxon>
        <taxon>Gunneridae</taxon>
        <taxon>Pentapetalae</taxon>
        <taxon>rosids</taxon>
        <taxon>fabids</taxon>
        <taxon>Fabales</taxon>
        <taxon>Fabaceae</taxon>
        <taxon>Cercidoideae</taxon>
        <taxon>Cercideae</taxon>
        <taxon>Bauhiniinae</taxon>
        <taxon>Bauhinia</taxon>
    </lineage>
</organism>
<evidence type="ECO:0000313" key="1">
    <source>
        <dbReference type="EMBL" id="KAI4347989.1"/>
    </source>
</evidence>
<comment type="caution">
    <text evidence="1">The sequence shown here is derived from an EMBL/GenBank/DDBJ whole genome shotgun (WGS) entry which is preliminary data.</text>
</comment>
<proteinExistence type="predicted"/>
<dbReference type="EMBL" id="CM039429">
    <property type="protein sequence ID" value="KAI4347989.1"/>
    <property type="molecule type" value="Genomic_DNA"/>
</dbReference>
<name>A0ACB9PJ37_BAUVA</name>
<sequence>MTTVNMDSDEKKYAPYFKAVYKEYWPAVNEFLKFHPEAVRARTSLCRGGTALHVAASLGHLNIVKELIELMSEEDVALIDYTGYTTLAVAASTGITEIAKCIIKKNKNLICLTDLPDVFVFGDMPVTVAVENGHLEMARYLYSVTPLEELSPHRGSHGAELLNRCFVSNFFDLALDLLRRFPSLATELDRRGDNLVWALAGEPSVFFSGCRLLFWQRWIYQCIKRIYEYKLIHVLSRELLRLTCKEIATLDIFSEMSNALVYKSIFRAAESGIPEFITGVIKANPALLTSTDMEGRNLFFYAVKFRQAKVFSLIYGLVSGVRL</sequence>
<keyword evidence="2" id="KW-1185">Reference proteome</keyword>